<dbReference type="RefSeq" id="WP_003040877.1">
    <property type="nucleotide sequence ID" value="NZ_VJEZ01000004.1"/>
</dbReference>
<comment type="caution">
    <text evidence="1">The sequence shown here is derived from an EMBL/GenBank/DDBJ whole genome shotgun (WGS) entry which is preliminary data.</text>
</comment>
<protein>
    <submittedName>
        <fullName evidence="1">DUF4280 domain-containing protein</fullName>
    </submittedName>
</protein>
<gene>
    <name evidence="1" type="ORF">FNC33_03695</name>
</gene>
<dbReference type="Pfam" id="PF14107">
    <property type="entry name" value="DUF4280"/>
    <property type="match status" value="1"/>
</dbReference>
<dbReference type="AlphaFoldDB" id="A0A6I4RUB1"/>
<dbReference type="Proteomes" id="UP000469081">
    <property type="component" value="Unassembled WGS sequence"/>
</dbReference>
<sequence length="126" mass="13146">MSNFVVSNALIRCSFGATPSTLTTLPKGCFVKGQGQLAATVNDHIPMVNIKPFGMCNSPSNPTGMGKPIVPTPCPCIPIITSPWTPPATKTKVNGQPALLKSATCMCVWGGQVSITMPGEMIITAK</sequence>
<organism evidence="1 2">
    <name type="scientific">Francisella tularensis</name>
    <dbReference type="NCBI Taxonomy" id="263"/>
    <lineage>
        <taxon>Bacteria</taxon>
        <taxon>Pseudomonadati</taxon>
        <taxon>Pseudomonadota</taxon>
        <taxon>Gammaproteobacteria</taxon>
        <taxon>Thiotrichales</taxon>
        <taxon>Francisellaceae</taxon>
        <taxon>Francisella</taxon>
    </lineage>
</organism>
<dbReference type="EMBL" id="VJEZ01000004">
    <property type="protein sequence ID" value="MWZ39651.1"/>
    <property type="molecule type" value="Genomic_DNA"/>
</dbReference>
<proteinExistence type="predicted"/>
<dbReference type="InterPro" id="IPR025460">
    <property type="entry name" value="DUF4280"/>
</dbReference>
<accession>A0A6I4RUB1</accession>
<evidence type="ECO:0000313" key="2">
    <source>
        <dbReference type="Proteomes" id="UP000469081"/>
    </source>
</evidence>
<evidence type="ECO:0000313" key="1">
    <source>
        <dbReference type="EMBL" id="MWZ39651.1"/>
    </source>
</evidence>
<reference evidence="1 2" key="1">
    <citation type="submission" date="2019-06" db="EMBL/GenBank/DDBJ databases">
        <title>Phylogeography and genetic diversity of Francisella tularensis subsp. holarctica in France (1947-2018).</title>
        <authorList>
            <person name="Kevin M."/>
            <person name="Madani N."/>
            <person name="Maurin M."/>
        </authorList>
    </citation>
    <scope>NUCLEOTIDE SEQUENCE [LARGE SCALE GENOMIC DNA]</scope>
    <source>
        <strain evidence="1 2">ATCC 15482</strain>
    </source>
</reference>
<name>A0A6I4RUB1_FRATU</name>